<proteinExistence type="predicted"/>
<gene>
    <name evidence="1" type="ORF">AQ490_11270</name>
</gene>
<dbReference type="InterPro" id="IPR036078">
    <property type="entry name" value="Spo11/TopoVI_A_sf"/>
</dbReference>
<dbReference type="EMBL" id="LLZU01000039">
    <property type="protein sequence ID" value="KRV46471.1"/>
    <property type="molecule type" value="Genomic_DNA"/>
</dbReference>
<dbReference type="STRING" id="76728.AQ490_11270"/>
<keyword evidence="2" id="KW-1185">Reference proteome</keyword>
<dbReference type="SUPFAM" id="SSF56726">
    <property type="entry name" value="DNA topoisomerase IV, alpha subunit"/>
    <property type="match status" value="1"/>
</dbReference>
<accession>A0A0T6LK38</accession>
<protein>
    <submittedName>
        <fullName evidence="1">Uncharacterized protein</fullName>
    </submittedName>
</protein>
<evidence type="ECO:0000313" key="2">
    <source>
        <dbReference type="Proteomes" id="UP000050867"/>
    </source>
</evidence>
<organism evidence="1 2">
    <name type="scientific">Wenjunlia vitaminophila</name>
    <name type="common">Streptomyces vitaminophilus</name>
    <dbReference type="NCBI Taxonomy" id="76728"/>
    <lineage>
        <taxon>Bacteria</taxon>
        <taxon>Bacillati</taxon>
        <taxon>Actinomycetota</taxon>
        <taxon>Actinomycetes</taxon>
        <taxon>Kitasatosporales</taxon>
        <taxon>Streptomycetaceae</taxon>
        <taxon>Wenjunlia</taxon>
    </lineage>
</organism>
<dbReference type="OrthoDB" id="3698630at2"/>
<dbReference type="AlphaFoldDB" id="A0A0T6LK38"/>
<evidence type="ECO:0000313" key="1">
    <source>
        <dbReference type="EMBL" id="KRV46471.1"/>
    </source>
</evidence>
<dbReference type="RefSeq" id="WP_018386556.1">
    <property type="nucleotide sequence ID" value="NZ_LLZU01000039.1"/>
</dbReference>
<reference evidence="1 2" key="1">
    <citation type="submission" date="2015-10" db="EMBL/GenBank/DDBJ databases">
        <title>Draft genome sequence of pyrrolomycin-producing Streptomyces vitaminophilus.</title>
        <authorList>
            <person name="Graham D.E."/>
            <person name="Mahan K.M."/>
            <person name="Klingeman D.M."/>
            <person name="Hettich R.L."/>
            <person name="Parry R.J."/>
        </authorList>
    </citation>
    <scope>NUCLEOTIDE SEQUENCE [LARGE SCALE GENOMIC DNA]</scope>
    <source>
        <strain evidence="1 2">ATCC 31673</strain>
    </source>
</reference>
<name>A0A0T6LK38_WENVI</name>
<dbReference type="Proteomes" id="UP000050867">
    <property type="component" value="Unassembled WGS sequence"/>
</dbReference>
<dbReference type="GO" id="GO:0003677">
    <property type="term" value="F:DNA binding"/>
    <property type="evidence" value="ECO:0007669"/>
    <property type="project" value="InterPro"/>
</dbReference>
<dbReference type="GO" id="GO:0005694">
    <property type="term" value="C:chromosome"/>
    <property type="evidence" value="ECO:0007669"/>
    <property type="project" value="InterPro"/>
</dbReference>
<sequence>MGTLVDRALRIAVASAAAPGAVRFTERQLYYELCRVLGPWHRAPRRPAFTVAPTVRYPDFRAALCRLGDVPGLLPAAAPPVPGAGRHTPEPDLFDYGLPRLLVCESHDIARMLRANGLPMESACPMFSAAELPLAPGVVEMLARAEGATVYLLHDASPWGLTFPQRLPGLTGLPDGTRVVPLGLRPRQAGSLHLTHGRATTRTVAPPSPTLRLAHAEQRWLERDRFAEVAAVRPASLLRTVHRLVRDVRTRRRPGGVRRARETGFLSWPTR</sequence>
<dbReference type="eggNOG" id="COG1697">
    <property type="taxonomic scope" value="Bacteria"/>
</dbReference>
<comment type="caution">
    <text evidence="1">The sequence shown here is derived from an EMBL/GenBank/DDBJ whole genome shotgun (WGS) entry which is preliminary data.</text>
</comment>